<reference evidence="1" key="1">
    <citation type="submission" date="2018-05" db="EMBL/GenBank/DDBJ databases">
        <authorList>
            <person name="Lanie J.A."/>
            <person name="Ng W.-L."/>
            <person name="Kazmierczak K.M."/>
            <person name="Andrzejewski T.M."/>
            <person name="Davidsen T.M."/>
            <person name="Wayne K.J."/>
            <person name="Tettelin H."/>
            <person name="Glass J.I."/>
            <person name="Rusch D."/>
            <person name="Podicherti R."/>
            <person name="Tsui H.-C.T."/>
            <person name="Winkler M.E."/>
        </authorList>
    </citation>
    <scope>NUCLEOTIDE SEQUENCE</scope>
</reference>
<dbReference type="AlphaFoldDB" id="A0A381QBB8"/>
<sequence>MAFFIGDNCWVDHPLTTLMINFKEVIHDNFETFSDETWKCKPKVIAHLKVYGNPVGGFLGEQQMCGRGSGYNFNYQCTKYVDATNKAGFYWDGLSSGFEWCWSEQRDCGAACSGCICHFWNSMTSTGNNGAFFFEPICNHQTQNVGGSGSIRGDYQGSQLYDKYNGAWMVGICLH</sequence>
<accession>A0A381QBB8</accession>
<evidence type="ECO:0000313" key="1">
    <source>
        <dbReference type="EMBL" id="SUZ76625.1"/>
    </source>
</evidence>
<protein>
    <submittedName>
        <fullName evidence="1">Uncharacterized protein</fullName>
    </submittedName>
</protein>
<organism evidence="1">
    <name type="scientific">marine metagenome</name>
    <dbReference type="NCBI Taxonomy" id="408172"/>
    <lineage>
        <taxon>unclassified sequences</taxon>
        <taxon>metagenomes</taxon>
        <taxon>ecological metagenomes</taxon>
    </lineage>
</organism>
<name>A0A381QBB8_9ZZZZ</name>
<gene>
    <name evidence="1" type="ORF">METZ01_LOCUS29479</name>
</gene>
<dbReference type="EMBL" id="UINC01001285">
    <property type="protein sequence ID" value="SUZ76625.1"/>
    <property type="molecule type" value="Genomic_DNA"/>
</dbReference>
<proteinExistence type="predicted"/>